<organism evidence="1">
    <name type="scientific">marine sediment metagenome</name>
    <dbReference type="NCBI Taxonomy" id="412755"/>
    <lineage>
        <taxon>unclassified sequences</taxon>
        <taxon>metagenomes</taxon>
        <taxon>ecological metagenomes</taxon>
    </lineage>
</organism>
<sequence length="124" mass="14147">MSDDYPTEAELERIEKWDCIPEQAGHELMAFVQGIWYFAEWGWHRDGDDYYISTGGWSGDESIITALQQNSLFWSLRHRSTRAGGHYFICLCRHAFSHDLCDVCRGTGLLAAESQPVRESPSGD</sequence>
<proteinExistence type="predicted"/>
<protein>
    <submittedName>
        <fullName evidence="1">Uncharacterized protein</fullName>
    </submittedName>
</protein>
<accession>A0A0F9Q9M5</accession>
<gene>
    <name evidence="1" type="ORF">LCGC14_1121110</name>
</gene>
<name>A0A0F9Q9M5_9ZZZZ</name>
<dbReference type="EMBL" id="LAZR01005183">
    <property type="protein sequence ID" value="KKN02108.1"/>
    <property type="molecule type" value="Genomic_DNA"/>
</dbReference>
<comment type="caution">
    <text evidence="1">The sequence shown here is derived from an EMBL/GenBank/DDBJ whole genome shotgun (WGS) entry which is preliminary data.</text>
</comment>
<evidence type="ECO:0000313" key="1">
    <source>
        <dbReference type="EMBL" id="KKN02108.1"/>
    </source>
</evidence>
<dbReference type="AlphaFoldDB" id="A0A0F9Q9M5"/>
<reference evidence="1" key="1">
    <citation type="journal article" date="2015" name="Nature">
        <title>Complex archaea that bridge the gap between prokaryotes and eukaryotes.</title>
        <authorList>
            <person name="Spang A."/>
            <person name="Saw J.H."/>
            <person name="Jorgensen S.L."/>
            <person name="Zaremba-Niedzwiedzka K."/>
            <person name="Martijn J."/>
            <person name="Lind A.E."/>
            <person name="van Eijk R."/>
            <person name="Schleper C."/>
            <person name="Guy L."/>
            <person name="Ettema T.J."/>
        </authorList>
    </citation>
    <scope>NUCLEOTIDE SEQUENCE</scope>
</reference>